<name>A0A168RRM4_ABSGL</name>
<dbReference type="Pfam" id="PF00069">
    <property type="entry name" value="Pkinase"/>
    <property type="match status" value="1"/>
</dbReference>
<feature type="compositionally biased region" description="Low complexity" evidence="2">
    <location>
        <begin position="470"/>
        <end position="480"/>
    </location>
</feature>
<dbReference type="GO" id="GO:0004672">
    <property type="term" value="F:protein kinase activity"/>
    <property type="evidence" value="ECO:0007669"/>
    <property type="project" value="InterPro"/>
</dbReference>
<dbReference type="Gene3D" id="1.10.510.10">
    <property type="entry name" value="Transferase(Phosphotransferase) domain 1"/>
    <property type="match status" value="1"/>
</dbReference>
<dbReference type="GO" id="GO:0005524">
    <property type="term" value="F:ATP binding"/>
    <property type="evidence" value="ECO:0007669"/>
    <property type="project" value="InterPro"/>
</dbReference>
<organism evidence="4">
    <name type="scientific">Absidia glauca</name>
    <name type="common">Pin mould</name>
    <dbReference type="NCBI Taxonomy" id="4829"/>
    <lineage>
        <taxon>Eukaryota</taxon>
        <taxon>Fungi</taxon>
        <taxon>Fungi incertae sedis</taxon>
        <taxon>Mucoromycota</taxon>
        <taxon>Mucoromycotina</taxon>
        <taxon>Mucoromycetes</taxon>
        <taxon>Mucorales</taxon>
        <taxon>Cunninghamellaceae</taxon>
        <taxon>Absidia</taxon>
    </lineage>
</organism>
<dbReference type="Gene3D" id="3.10.20.90">
    <property type="entry name" value="Phosphatidylinositol 3-kinase Catalytic Subunit, Chain A, domain 1"/>
    <property type="match status" value="1"/>
</dbReference>
<dbReference type="PROSITE" id="PS50011">
    <property type="entry name" value="PROTEIN_KINASE_DOM"/>
    <property type="match status" value="1"/>
</dbReference>
<dbReference type="OMA" id="RHRWMAG"/>
<dbReference type="InterPro" id="IPR000719">
    <property type="entry name" value="Prot_kinase_dom"/>
</dbReference>
<feature type="coiled-coil region" evidence="1">
    <location>
        <begin position="375"/>
        <end position="416"/>
    </location>
</feature>
<reference evidence="4" key="1">
    <citation type="submission" date="2016-04" db="EMBL/GenBank/DDBJ databases">
        <authorList>
            <person name="Evans L.H."/>
            <person name="Alamgir A."/>
            <person name="Owens N."/>
            <person name="Weber N.D."/>
            <person name="Virtaneva K."/>
            <person name="Barbian K."/>
            <person name="Babar A."/>
            <person name="Rosenke K."/>
        </authorList>
    </citation>
    <scope>NUCLEOTIDE SEQUENCE [LARGE SCALE GENOMIC DNA]</scope>
    <source>
        <strain evidence="4">CBS 101.48</strain>
    </source>
</reference>
<accession>A0A168RRM4</accession>
<dbReference type="Proteomes" id="UP000078561">
    <property type="component" value="Unassembled WGS sequence"/>
</dbReference>
<keyword evidence="5" id="KW-1185">Reference proteome</keyword>
<dbReference type="InterPro" id="IPR011009">
    <property type="entry name" value="Kinase-like_dom_sf"/>
</dbReference>
<dbReference type="PANTHER" id="PTHR13902">
    <property type="entry name" value="SERINE/THREONINE-PROTEIN KINASE WNK WITH NO LYSINE -RELATED"/>
    <property type="match status" value="1"/>
</dbReference>
<dbReference type="Gene3D" id="3.30.200.20">
    <property type="entry name" value="Phosphorylase Kinase, domain 1"/>
    <property type="match status" value="1"/>
</dbReference>
<keyword evidence="1" id="KW-0175">Coiled coil</keyword>
<dbReference type="SMART" id="SM00220">
    <property type="entry name" value="S_TKc"/>
    <property type="match status" value="1"/>
</dbReference>
<dbReference type="FunFam" id="1.10.510.10:FF:001565">
    <property type="entry name" value="WNK protein kinase"/>
    <property type="match status" value="1"/>
</dbReference>
<sequence>MSQANDINDQSESLDTEKVIEVSPNERYARLNTLLGKGAYKVVYKAIDREEGYEVAWNSMMGLHSPDNKEMEHEIGILKSVRHPNVIAFHDAWCTKNEFVFVTELMTSGTLREFIRKLDLPNLKIVKRWSRQILKGLAYLHGYTPPIIHRDIKCDNIFINGAHGEVKIGDMGTAEMKMGKKYTIIGTPEFMAPEMYEELGYSEKVDIYAFGMCLLEMVTGEYPYGECRNAAQIYRKVSSGVKPACLDQIQNDEVLKVIENCIGPEDERMSAQEILEHSFLAVEPDVVLLTADPAHVHLTLQVVFKGMDKLSVKFDFNVETDTAEQVVREMIEEQVLPERYQYHITKEINRILRDIEKPSESEQAEQVRQSVWRRESDIRSELERTRKELDLATERIMDAEHKCNDYESRARMAEVKYRETVRSLRDIEEQQRKQQETTAMETNSTGPPLLQPTPVSKDFPIPANVPPHPSSSSSSTISSTADHQPSSTIQVSSANTTPAPPPAAPAPGTSSTTRAIREFKDLKIDTSKRYESTPNAAGHHEDLPDEQRKSEENNSAMREALFSHILEGNHQRINVITVDQK</sequence>
<dbReference type="AlphaFoldDB" id="A0A168RRM4"/>
<evidence type="ECO:0000256" key="2">
    <source>
        <dbReference type="SAM" id="MobiDB-lite"/>
    </source>
</evidence>
<dbReference type="EMBL" id="LT554731">
    <property type="protein sequence ID" value="SAM07296.1"/>
    <property type="molecule type" value="Genomic_DNA"/>
</dbReference>
<feature type="compositionally biased region" description="Basic and acidic residues" evidence="2">
    <location>
        <begin position="424"/>
        <end position="435"/>
    </location>
</feature>
<dbReference type="InterPro" id="IPR008271">
    <property type="entry name" value="Ser/Thr_kinase_AS"/>
</dbReference>
<evidence type="ECO:0000313" key="5">
    <source>
        <dbReference type="Proteomes" id="UP000078561"/>
    </source>
</evidence>
<feature type="region of interest" description="Disordered" evidence="2">
    <location>
        <begin position="424"/>
        <end position="556"/>
    </location>
</feature>
<evidence type="ECO:0000259" key="3">
    <source>
        <dbReference type="PROSITE" id="PS50011"/>
    </source>
</evidence>
<dbReference type="OrthoDB" id="4062651at2759"/>
<feature type="compositionally biased region" description="Basic and acidic residues" evidence="2">
    <location>
        <begin position="515"/>
        <end position="531"/>
    </location>
</feature>
<dbReference type="SUPFAM" id="SSF56112">
    <property type="entry name" value="Protein kinase-like (PK-like)"/>
    <property type="match status" value="1"/>
</dbReference>
<dbReference type="InParanoid" id="A0A168RRM4"/>
<feature type="domain" description="Protein kinase" evidence="3">
    <location>
        <begin position="29"/>
        <end position="280"/>
    </location>
</feature>
<dbReference type="STRING" id="4829.A0A168RRM4"/>
<feature type="compositionally biased region" description="Polar residues" evidence="2">
    <location>
        <begin position="436"/>
        <end position="446"/>
    </location>
</feature>
<feature type="compositionally biased region" description="Basic and acidic residues" evidence="2">
    <location>
        <begin position="538"/>
        <end position="552"/>
    </location>
</feature>
<evidence type="ECO:0000313" key="4">
    <source>
        <dbReference type="EMBL" id="SAM07296.1"/>
    </source>
</evidence>
<proteinExistence type="predicted"/>
<dbReference type="PROSITE" id="PS00108">
    <property type="entry name" value="PROTEIN_KINASE_ST"/>
    <property type="match status" value="1"/>
</dbReference>
<dbReference type="InterPro" id="IPR050588">
    <property type="entry name" value="WNK_Ser-Thr_kinase"/>
</dbReference>
<evidence type="ECO:0000256" key="1">
    <source>
        <dbReference type="SAM" id="Coils"/>
    </source>
</evidence>
<protein>
    <recommendedName>
        <fullName evidence="3">Protein kinase domain-containing protein</fullName>
    </recommendedName>
</protein>
<dbReference type="CDD" id="cd13983">
    <property type="entry name" value="STKc_WNK"/>
    <property type="match status" value="1"/>
</dbReference>
<gene>
    <name evidence="4" type="primary">ABSGL_12935.1 scaffold 13518</name>
</gene>
<feature type="compositionally biased region" description="Polar residues" evidence="2">
    <location>
        <begin position="481"/>
        <end position="491"/>
    </location>
</feature>